<dbReference type="SUPFAM" id="SSF57667">
    <property type="entry name" value="beta-beta-alpha zinc fingers"/>
    <property type="match status" value="1"/>
</dbReference>
<dbReference type="Proteomes" id="UP000011777">
    <property type="component" value="Unassembled WGS sequence"/>
</dbReference>
<keyword evidence="10" id="KW-0539">Nucleus</keyword>
<evidence type="ECO:0000256" key="4">
    <source>
        <dbReference type="ARBA" id="ARBA00022737"/>
    </source>
</evidence>
<gene>
    <name evidence="14" type="ORF">G210_1179</name>
</gene>
<comment type="caution">
    <text evidence="14">The sequence shown here is derived from an EMBL/GenBank/DDBJ whole genome shotgun (WGS) entry which is preliminary data.</text>
</comment>
<dbReference type="FunFam" id="3.30.160.60:FF:000097">
    <property type="entry name" value="Zinc finger protein"/>
    <property type="match status" value="1"/>
</dbReference>
<dbReference type="InterPro" id="IPR052145">
    <property type="entry name" value="Mediator/Homeobox_domain"/>
</dbReference>
<dbReference type="SMART" id="SM00355">
    <property type="entry name" value="ZnF_C2H2"/>
    <property type="match status" value="2"/>
</dbReference>
<keyword evidence="4" id="KW-0677">Repeat</keyword>
<dbReference type="AlphaFoldDB" id="M3K0Q4"/>
<feature type="compositionally biased region" description="Low complexity" evidence="12">
    <location>
        <begin position="307"/>
        <end position="322"/>
    </location>
</feature>
<feature type="region of interest" description="Disordered" evidence="12">
    <location>
        <begin position="163"/>
        <end position="203"/>
    </location>
</feature>
<evidence type="ECO:0000256" key="5">
    <source>
        <dbReference type="ARBA" id="ARBA00022771"/>
    </source>
</evidence>
<keyword evidence="8" id="KW-0238">DNA-binding</keyword>
<organism evidence="14 15">
    <name type="scientific">Candida maltosa (strain Xu316)</name>
    <name type="common">Yeast</name>
    <dbReference type="NCBI Taxonomy" id="1245528"/>
    <lineage>
        <taxon>Eukaryota</taxon>
        <taxon>Fungi</taxon>
        <taxon>Dikarya</taxon>
        <taxon>Ascomycota</taxon>
        <taxon>Saccharomycotina</taxon>
        <taxon>Pichiomycetes</taxon>
        <taxon>Debaryomycetaceae</taxon>
        <taxon>Candida/Lodderomyces clade</taxon>
        <taxon>Candida</taxon>
    </lineage>
</organism>
<evidence type="ECO:0000256" key="11">
    <source>
        <dbReference type="PROSITE-ProRule" id="PRU00042"/>
    </source>
</evidence>
<keyword evidence="6" id="KW-0862">Zinc</keyword>
<evidence type="ECO:0000259" key="13">
    <source>
        <dbReference type="PROSITE" id="PS50157"/>
    </source>
</evidence>
<dbReference type="PANTHER" id="PTHR24330">
    <property type="entry name" value="HOMEOBOX PROTEIN BARH-LIKE"/>
    <property type="match status" value="1"/>
</dbReference>
<sequence>MENYLLSSPTQLSQPYDYDENFDFLQNLYQPIDPQAQLQQFQNQQLQQLQTQQQFQQLQTQQQFQQLYQHQQQQYYQDQQQQSQQQPQQQQLTQPQFQQQNNQQQQQSDLYEEGPEDLTISQFEDELQDPYFESQWSIPKSKSLNFESINKSLLATPSVFRHKSSNSVTSITHEPPSTSPSMRSYTSPRITKTPRTPSRNRSLSFTPRISLDAFLSNQQFFTPKKSSIDLLNLTNCSPNPGLHTPITKPVLPRDASALSPPLQNPPPSLQHYQEPLTVITGGDTDQFSCMSVPISQALTSITPPPQAQSQQQPQPQQSFSPPKEMPPVSPVKRASKTLSSASAASSVSSTSSSTSSTSSSSSSSTSLDPGANKPSTTIEIPPGLVITKTKVRNNRSMQSREDLNKKFECPICKSRFQRPEHVKRHLKSHTSEKPFQCTECQKRFNRKDNLKAHLKKIHKFD</sequence>
<feature type="compositionally biased region" description="Low complexity" evidence="12">
    <location>
        <begin position="86"/>
        <end position="107"/>
    </location>
</feature>
<dbReference type="Pfam" id="PF00096">
    <property type="entry name" value="zf-C2H2"/>
    <property type="match status" value="2"/>
</dbReference>
<keyword evidence="15" id="KW-1185">Reference proteome</keyword>
<dbReference type="OrthoDB" id="654211at2759"/>
<protein>
    <recommendedName>
        <fullName evidence="13">C2H2-type domain-containing protein</fullName>
    </recommendedName>
</protein>
<evidence type="ECO:0000313" key="15">
    <source>
        <dbReference type="Proteomes" id="UP000011777"/>
    </source>
</evidence>
<dbReference type="STRING" id="1245528.M3K0Q4"/>
<dbReference type="InterPro" id="IPR036236">
    <property type="entry name" value="Znf_C2H2_sf"/>
</dbReference>
<evidence type="ECO:0000256" key="7">
    <source>
        <dbReference type="ARBA" id="ARBA00023015"/>
    </source>
</evidence>
<feature type="region of interest" description="Disordered" evidence="12">
    <location>
        <begin position="244"/>
        <end position="272"/>
    </location>
</feature>
<feature type="domain" description="C2H2-type" evidence="13">
    <location>
        <begin position="435"/>
        <end position="461"/>
    </location>
</feature>
<keyword evidence="7" id="KW-0805">Transcription regulation</keyword>
<feature type="compositionally biased region" description="Polar residues" evidence="12">
    <location>
        <begin position="165"/>
        <end position="203"/>
    </location>
</feature>
<evidence type="ECO:0000256" key="2">
    <source>
        <dbReference type="ARBA" id="ARBA00004123"/>
    </source>
</evidence>
<comment type="function">
    <text evidence="1">May be involved in transcriptional regulation.</text>
</comment>
<proteinExistence type="predicted"/>
<feature type="non-terminal residue" evidence="14">
    <location>
        <position position="1"/>
    </location>
</feature>
<dbReference type="PROSITE" id="PS50157">
    <property type="entry name" value="ZINC_FINGER_C2H2_2"/>
    <property type="match status" value="2"/>
</dbReference>
<dbReference type="GO" id="GO:0003677">
    <property type="term" value="F:DNA binding"/>
    <property type="evidence" value="ECO:0007669"/>
    <property type="project" value="UniProtKB-KW"/>
</dbReference>
<dbReference type="eggNOG" id="KOG1721">
    <property type="taxonomic scope" value="Eukaryota"/>
</dbReference>
<evidence type="ECO:0000256" key="6">
    <source>
        <dbReference type="ARBA" id="ARBA00022833"/>
    </source>
</evidence>
<keyword evidence="9" id="KW-0804">Transcription</keyword>
<dbReference type="EMBL" id="AOGT01001171">
    <property type="protein sequence ID" value="EMG48269.1"/>
    <property type="molecule type" value="Genomic_DNA"/>
</dbReference>
<dbReference type="GO" id="GO:0008270">
    <property type="term" value="F:zinc ion binding"/>
    <property type="evidence" value="ECO:0007669"/>
    <property type="project" value="UniProtKB-KW"/>
</dbReference>
<accession>M3K0Q4</accession>
<feature type="domain" description="C2H2-type" evidence="13">
    <location>
        <begin position="407"/>
        <end position="434"/>
    </location>
</feature>
<reference evidence="14 15" key="1">
    <citation type="submission" date="2013-02" db="EMBL/GenBank/DDBJ databases">
        <title>Genome sequence of Candida maltosa Xu316, a potential industrial strain for xylitol and ethanol production.</title>
        <authorList>
            <person name="Yu J."/>
            <person name="Wang Q."/>
            <person name="Geng X."/>
            <person name="Bao W."/>
            <person name="He P."/>
            <person name="Cai J."/>
        </authorList>
    </citation>
    <scope>NUCLEOTIDE SEQUENCE [LARGE SCALE GENOMIC DNA]</scope>
    <source>
        <strain evidence="15">Xu316</strain>
    </source>
</reference>
<evidence type="ECO:0000256" key="3">
    <source>
        <dbReference type="ARBA" id="ARBA00022723"/>
    </source>
</evidence>
<evidence type="ECO:0000256" key="8">
    <source>
        <dbReference type="ARBA" id="ARBA00023125"/>
    </source>
</evidence>
<evidence type="ECO:0000256" key="12">
    <source>
        <dbReference type="SAM" id="MobiDB-lite"/>
    </source>
</evidence>
<evidence type="ECO:0000313" key="14">
    <source>
        <dbReference type="EMBL" id="EMG48269.1"/>
    </source>
</evidence>
<keyword evidence="3" id="KW-0479">Metal-binding</keyword>
<dbReference type="OMA" id="HACLWIG"/>
<feature type="region of interest" description="Disordered" evidence="12">
    <location>
        <begin position="86"/>
        <end position="112"/>
    </location>
</feature>
<feature type="compositionally biased region" description="Low complexity" evidence="12">
    <location>
        <begin position="336"/>
        <end position="366"/>
    </location>
</feature>
<dbReference type="PROSITE" id="PS00028">
    <property type="entry name" value="ZINC_FINGER_C2H2_1"/>
    <property type="match status" value="2"/>
</dbReference>
<evidence type="ECO:0000256" key="1">
    <source>
        <dbReference type="ARBA" id="ARBA00003767"/>
    </source>
</evidence>
<dbReference type="PANTHER" id="PTHR24330:SF19">
    <property type="entry name" value="MEDIATOR OF RNA POLYMERASE II TRANSCRIPTION SUBUNIT 29"/>
    <property type="match status" value="1"/>
</dbReference>
<dbReference type="HOGENOM" id="CLU_590501_0_0_1"/>
<feature type="region of interest" description="Disordered" evidence="12">
    <location>
        <begin position="299"/>
        <end position="383"/>
    </location>
</feature>
<name>M3K0Q4_CANMX</name>
<comment type="subcellular location">
    <subcellularLocation>
        <location evidence="2">Nucleus</location>
    </subcellularLocation>
</comment>
<evidence type="ECO:0000256" key="10">
    <source>
        <dbReference type="ARBA" id="ARBA00023242"/>
    </source>
</evidence>
<evidence type="ECO:0000256" key="9">
    <source>
        <dbReference type="ARBA" id="ARBA00023163"/>
    </source>
</evidence>
<dbReference type="GO" id="GO:0005634">
    <property type="term" value="C:nucleus"/>
    <property type="evidence" value="ECO:0007669"/>
    <property type="project" value="UniProtKB-SubCell"/>
</dbReference>
<keyword evidence="5 11" id="KW-0863">Zinc-finger</keyword>
<dbReference type="InterPro" id="IPR013087">
    <property type="entry name" value="Znf_C2H2_type"/>
</dbReference>
<dbReference type="Gene3D" id="3.30.160.60">
    <property type="entry name" value="Classic Zinc Finger"/>
    <property type="match status" value="2"/>
</dbReference>